<evidence type="ECO:0000256" key="1">
    <source>
        <dbReference type="ARBA" id="ARBA00004651"/>
    </source>
</evidence>
<evidence type="ECO:0000256" key="4">
    <source>
        <dbReference type="ARBA" id="ARBA00022475"/>
    </source>
</evidence>
<keyword evidence="14" id="KW-1185">Reference proteome</keyword>
<proteinExistence type="inferred from homology"/>
<keyword evidence="10" id="KW-0407">Ion channel</keyword>
<feature type="region of interest" description="Disordered" evidence="11">
    <location>
        <begin position="467"/>
        <end position="509"/>
    </location>
</feature>
<feature type="transmembrane region" description="Helical" evidence="12">
    <location>
        <begin position="711"/>
        <end position="733"/>
    </location>
</feature>
<accession>A0A8J6HAU3</accession>
<feature type="transmembrane region" description="Helical" evidence="12">
    <location>
        <begin position="828"/>
        <end position="849"/>
    </location>
</feature>
<evidence type="ECO:0000256" key="3">
    <source>
        <dbReference type="ARBA" id="ARBA00022448"/>
    </source>
</evidence>
<feature type="transmembrane region" description="Helical" evidence="12">
    <location>
        <begin position="1005"/>
        <end position="1025"/>
    </location>
</feature>
<keyword evidence="7 12" id="KW-1133">Transmembrane helix</keyword>
<evidence type="ECO:0000256" key="11">
    <source>
        <dbReference type="SAM" id="MobiDB-lite"/>
    </source>
</evidence>
<comment type="caution">
    <text evidence="13">The sequence shown here is derived from an EMBL/GenBank/DDBJ whole genome shotgun (WGS) entry which is preliminary data.</text>
</comment>
<reference evidence="13" key="2">
    <citation type="submission" date="2021-08" db="EMBL/GenBank/DDBJ databases">
        <authorList>
            <person name="Eriksson T."/>
        </authorList>
    </citation>
    <scope>NUCLEOTIDE SEQUENCE</scope>
    <source>
        <strain evidence="13">Stoneville</strain>
        <tissue evidence="13">Whole head</tissue>
    </source>
</reference>
<keyword evidence="9 12" id="KW-0472">Membrane</keyword>
<keyword evidence="5 12" id="KW-0812">Transmembrane</keyword>
<comment type="subcellular location">
    <subcellularLocation>
        <location evidence="1">Cell membrane</location>
        <topology evidence="1">Multi-pass membrane protein</topology>
    </subcellularLocation>
</comment>
<dbReference type="InterPro" id="IPR004878">
    <property type="entry name" value="Otopetrin"/>
</dbReference>
<evidence type="ECO:0000256" key="2">
    <source>
        <dbReference type="ARBA" id="ARBA00006513"/>
    </source>
</evidence>
<dbReference type="PANTHER" id="PTHR21522:SF58">
    <property type="entry name" value="AGAP000074-PA"/>
    <property type="match status" value="1"/>
</dbReference>
<feature type="transmembrane region" description="Helical" evidence="12">
    <location>
        <begin position="902"/>
        <end position="924"/>
    </location>
</feature>
<organism evidence="13 14">
    <name type="scientific">Tenebrio molitor</name>
    <name type="common">Yellow mealworm beetle</name>
    <dbReference type="NCBI Taxonomy" id="7067"/>
    <lineage>
        <taxon>Eukaryota</taxon>
        <taxon>Metazoa</taxon>
        <taxon>Ecdysozoa</taxon>
        <taxon>Arthropoda</taxon>
        <taxon>Hexapoda</taxon>
        <taxon>Insecta</taxon>
        <taxon>Pterygota</taxon>
        <taxon>Neoptera</taxon>
        <taxon>Endopterygota</taxon>
        <taxon>Coleoptera</taxon>
        <taxon>Polyphaga</taxon>
        <taxon>Cucujiformia</taxon>
        <taxon>Tenebrionidae</taxon>
        <taxon>Tenebrio</taxon>
    </lineage>
</organism>
<feature type="transmembrane region" description="Helical" evidence="12">
    <location>
        <begin position="869"/>
        <end position="890"/>
    </location>
</feature>
<gene>
    <name evidence="13" type="ORF">GEV33_011859</name>
</gene>
<evidence type="ECO:0000256" key="7">
    <source>
        <dbReference type="ARBA" id="ARBA00022989"/>
    </source>
</evidence>
<keyword evidence="8" id="KW-0406">Ion transport</keyword>
<keyword evidence="6" id="KW-0375">Hydrogen ion transport</keyword>
<reference evidence="13" key="1">
    <citation type="journal article" date="2020" name="J Insects Food Feed">
        <title>The yellow mealworm (Tenebrio molitor) genome: a resource for the emerging insects as food and feed industry.</title>
        <authorList>
            <person name="Eriksson T."/>
            <person name="Andere A."/>
            <person name="Kelstrup H."/>
            <person name="Emery V."/>
            <person name="Picard C."/>
        </authorList>
    </citation>
    <scope>NUCLEOTIDE SEQUENCE</scope>
    <source>
        <strain evidence="13">Stoneville</strain>
        <tissue evidence="13">Whole head</tissue>
    </source>
</reference>
<dbReference type="GO" id="GO:0005886">
    <property type="term" value="C:plasma membrane"/>
    <property type="evidence" value="ECO:0007669"/>
    <property type="project" value="UniProtKB-SubCell"/>
</dbReference>
<sequence>MLPNPAIVAPNIRDPPPDTSSFAPDQKRAIRVEMQMKLNLWSAALRLRQTRAGISEAARRRGWDLAREKSTTRSFALLPPFTVVCLLTIPSLFAQFTAGRCSAAAADDASSANDEVPKELSAMDVDRPKCSHIIHRNKYERNAPEITNWWHKLFDLLESEAAIPPDRRLDVVNEIFPQKLLHRILSILSFIRTCKEQKDDEAPRKASDDGKTTMSLFGSVSEGGTHREEIGPNNPYTRFFRRRPDRAAIWHTLPPLSLEEMNLTQKAEAITTAIATDFVEWMQNISDEDSPTSLTVPLVLKMFEIGFDTHAARSLQVRVKEMASVPDGVAILKGVPDMAKRSQLHRQLLRDLEASKLKKRVFAFGTKLDKEYQILPPKMADINKWLTCKRVPPELESMAAVWQGITHLRSTRAYCEYLLEHPDITPPKYLVDMKMLNRETLRGQSQKIYNASIKSAKLFVSSPLLTHPSMASSRTNGESQDGSVELRNNPRSRVSRQVSGENHDGVELRNHRFQVSRLVSVTEDGNMVGPEVSPGRDKSERFAFGNFQNGGENQQVPPILHRTLSSVLPRCGENQSEHPTLHRSVSTVFSKRAPSPTPKAEILRSNIGSKNGNMVLQLVLPSNSNADNGTYLTSNSFEEILGGQNKSRSISSQQEEYSTVGTECYVNQGFSNDLSEYGRNFAQTPVSLASTPDQVKSTSLEDKKQNFRKHLTSILSSIYALFIVTLGLVVYISDIVLGNSPLAETFSLYLVIIALVFILYVTVDIKLYVNKRNRYNNLMEKNVAEEIEMKEVPGGDYQLNIRLPEAVKIVKQLEHHYCFSKDRHSANFYLKIGAAGFCVGHLIHSGLLLGYQILFLTSDGEAFYECATVISLVLDIFYPIYSFFLLYFIFKYSNIIINRHAAVVRFGVMHCISSSLCFWVWTILRETVEALSNHEYEEETTKEETSTLSEIAFYTGQPVALPLTSYNKRGARVLTAYLNSSLRQFVGECRNDAGLSLIYRNYSPYLYPFTVEYSILVVGVLFVIWQSIGKCKEKEEMSSTRQCDSPIGNNDNLESNVVIHADCHSANKGLFSGIVIMVLTVVSVILFLIAFNDS</sequence>
<feature type="region of interest" description="Disordered" evidence="11">
    <location>
        <begin position="571"/>
        <end position="599"/>
    </location>
</feature>
<dbReference type="Proteomes" id="UP000719412">
    <property type="component" value="Unassembled WGS sequence"/>
</dbReference>
<keyword evidence="3" id="KW-0813">Transport</keyword>
<name>A0A8J6HAU3_TENMO</name>
<dbReference type="PANTHER" id="PTHR21522">
    <property type="entry name" value="PROTON CHANNEL OTOP"/>
    <property type="match status" value="1"/>
</dbReference>
<keyword evidence="4" id="KW-1003">Cell membrane</keyword>
<feature type="transmembrane region" description="Helical" evidence="12">
    <location>
        <begin position="745"/>
        <end position="769"/>
    </location>
</feature>
<feature type="compositionally biased region" description="Polar residues" evidence="11">
    <location>
        <begin position="469"/>
        <end position="482"/>
    </location>
</feature>
<protein>
    <submittedName>
        <fullName evidence="13">Uncharacterized protein</fullName>
    </submittedName>
</protein>
<dbReference type="Pfam" id="PF03189">
    <property type="entry name" value="Otopetrin"/>
    <property type="match status" value="1"/>
</dbReference>
<feature type="transmembrane region" description="Helical" evidence="12">
    <location>
        <begin position="1070"/>
        <end position="1091"/>
    </location>
</feature>
<evidence type="ECO:0000256" key="9">
    <source>
        <dbReference type="ARBA" id="ARBA00023136"/>
    </source>
</evidence>
<evidence type="ECO:0000256" key="5">
    <source>
        <dbReference type="ARBA" id="ARBA00022692"/>
    </source>
</evidence>
<evidence type="ECO:0000256" key="6">
    <source>
        <dbReference type="ARBA" id="ARBA00022781"/>
    </source>
</evidence>
<dbReference type="AlphaFoldDB" id="A0A8J6HAU3"/>
<feature type="compositionally biased region" description="Polar residues" evidence="11">
    <location>
        <begin position="489"/>
        <end position="500"/>
    </location>
</feature>
<comment type="similarity">
    <text evidence="2">Belongs to the otopetrin family.</text>
</comment>
<evidence type="ECO:0000313" key="14">
    <source>
        <dbReference type="Proteomes" id="UP000719412"/>
    </source>
</evidence>
<dbReference type="EMBL" id="JABDTM020027162">
    <property type="protein sequence ID" value="KAH0810931.1"/>
    <property type="molecule type" value="Genomic_DNA"/>
</dbReference>
<evidence type="ECO:0000313" key="13">
    <source>
        <dbReference type="EMBL" id="KAH0810931.1"/>
    </source>
</evidence>
<evidence type="ECO:0000256" key="12">
    <source>
        <dbReference type="SAM" id="Phobius"/>
    </source>
</evidence>
<feature type="region of interest" description="Disordered" evidence="11">
    <location>
        <begin position="1"/>
        <end position="22"/>
    </location>
</feature>
<dbReference type="GO" id="GO:0015252">
    <property type="term" value="F:proton channel activity"/>
    <property type="evidence" value="ECO:0007669"/>
    <property type="project" value="InterPro"/>
</dbReference>
<evidence type="ECO:0000256" key="10">
    <source>
        <dbReference type="ARBA" id="ARBA00023303"/>
    </source>
</evidence>
<evidence type="ECO:0000256" key="8">
    <source>
        <dbReference type="ARBA" id="ARBA00023065"/>
    </source>
</evidence>